<feature type="signal peptide" evidence="1">
    <location>
        <begin position="1"/>
        <end position="22"/>
    </location>
</feature>
<comment type="caution">
    <text evidence="3">The sequence shown here is derived from an EMBL/GenBank/DDBJ whole genome shotgun (WGS) entry which is preliminary data.</text>
</comment>
<evidence type="ECO:0000313" key="3">
    <source>
        <dbReference type="EMBL" id="MBS2099843.1"/>
    </source>
</evidence>
<dbReference type="SUPFAM" id="SSF50370">
    <property type="entry name" value="Ricin B-like lectins"/>
    <property type="match status" value="1"/>
</dbReference>
<feature type="chain" id="PRO_5045757245" evidence="1">
    <location>
        <begin position="23"/>
        <end position="1192"/>
    </location>
</feature>
<dbReference type="Pfam" id="PF12733">
    <property type="entry name" value="Cadherin-like"/>
    <property type="match status" value="2"/>
</dbReference>
<dbReference type="RefSeq" id="WP_212217084.1">
    <property type="nucleotide sequence ID" value="NZ_JAGUCO010000015.1"/>
</dbReference>
<dbReference type="InterPro" id="IPR026444">
    <property type="entry name" value="Secre_tail"/>
</dbReference>
<keyword evidence="4" id="KW-1185">Reference proteome</keyword>
<dbReference type="Gene3D" id="2.60.120.260">
    <property type="entry name" value="Galactose-binding domain-like"/>
    <property type="match status" value="3"/>
</dbReference>
<gene>
    <name evidence="3" type="ORF">KEM10_16250</name>
</gene>
<proteinExistence type="predicted"/>
<accession>A0ABS5JY64</accession>
<dbReference type="InterPro" id="IPR035992">
    <property type="entry name" value="Ricin_B-like_lectins"/>
</dbReference>
<reference evidence="3 4" key="1">
    <citation type="journal article" date="2015" name="Int. J. Syst. Evol. Microbiol.">
        <title>Carboxylicivirga linearis sp. nov., isolated from a sea cucumber culture pond.</title>
        <authorList>
            <person name="Wang F.Q."/>
            <person name="Zhou Y.X."/>
            <person name="Lin X.Z."/>
            <person name="Chen G.J."/>
            <person name="Du Z.J."/>
        </authorList>
    </citation>
    <scope>NUCLEOTIDE SEQUENCE [LARGE SCALE GENOMIC DNA]</scope>
    <source>
        <strain evidence="3 4">FB218</strain>
    </source>
</reference>
<protein>
    <submittedName>
        <fullName evidence="3">Cadherin-like beta sandwich domain-containing protein</fullName>
    </submittedName>
</protein>
<organism evidence="3 4">
    <name type="scientific">Carboxylicivirga linearis</name>
    <dbReference type="NCBI Taxonomy" id="1628157"/>
    <lineage>
        <taxon>Bacteria</taxon>
        <taxon>Pseudomonadati</taxon>
        <taxon>Bacteroidota</taxon>
        <taxon>Bacteroidia</taxon>
        <taxon>Marinilabiliales</taxon>
        <taxon>Marinilabiliaceae</taxon>
        <taxon>Carboxylicivirga</taxon>
    </lineage>
</organism>
<keyword evidence="1" id="KW-0732">Signal</keyword>
<feature type="domain" description="Cadherin-like beta-sandwich-like" evidence="2">
    <location>
        <begin position="862"/>
        <end position="951"/>
    </location>
</feature>
<dbReference type="Proteomes" id="UP000708576">
    <property type="component" value="Unassembled WGS sequence"/>
</dbReference>
<dbReference type="EMBL" id="JAGUCO010000015">
    <property type="protein sequence ID" value="MBS2099843.1"/>
    <property type="molecule type" value="Genomic_DNA"/>
</dbReference>
<dbReference type="NCBIfam" id="TIGR04183">
    <property type="entry name" value="Por_Secre_tail"/>
    <property type="match status" value="1"/>
</dbReference>
<evidence type="ECO:0000259" key="2">
    <source>
        <dbReference type="Pfam" id="PF12733"/>
    </source>
</evidence>
<feature type="domain" description="Cadherin-like beta-sandwich-like" evidence="2">
    <location>
        <begin position="538"/>
        <end position="616"/>
    </location>
</feature>
<name>A0ABS5JY64_9BACT</name>
<dbReference type="InterPro" id="IPR025883">
    <property type="entry name" value="Cadherin-like_domain"/>
</dbReference>
<evidence type="ECO:0000313" key="4">
    <source>
        <dbReference type="Proteomes" id="UP000708576"/>
    </source>
</evidence>
<evidence type="ECO:0000256" key="1">
    <source>
        <dbReference type="SAM" id="SignalP"/>
    </source>
</evidence>
<sequence length="1192" mass="126080">MKRRTLLFSFLFAITQFFALNAQTDVTDTYLTNAGFDTNCNYAFDATAENLGTTNDGSTVLAVSDWTSNYAGWSAGGTFEYGYTGQLNDANLNTGFIPATGSDGTTTGSGNGCLGVCAAWTGSTFYSQAVTLPVGSYTIKYKVYNNGPSTDGKSIVGFAIDDNEKHLSTLSSIGIAADLIAASEDPWVSDEVTFTLTSETSGRIQVGIESVDAGSGGNGRFFFDDIELIYEELTTPIIEASHTALTFAYHNMEQTFSIEAINLTNDITLTAPTGVTLDKATITAAEANAAPVTVTATATVAAGINGDITISCADVDDQTISCLSGVSDVYYHIKQTSSDLNIGNNAGSPAVMTVDAADAGQVFKFELIEGEAYGILSGEGNYLAKSTANAWSTTYLTALDGDNTSWMIEGDVASDIRLKVLASAYVASDAITSGSSLYCNKAADNANGAFQLSEAQAVIINYVDGDGVELKKPRAQVAGLTTGETYTATTDDKADFTIGEITYTYDDSSVDNVTIADGNAEINLTFAVKVISADATLSAITLDAGTLAPAFDPEITNYFVTIPDGTTSITVTPTKNDENASISGGGTIDVTSGEVVETITVTAENGVTTQDYTITFSDCFEPYFTDRENLVVDPLCLDRASFGGWNNGVGIVATTTVEGNVYCGTTSIEISGAASTCDAAFDISPFNYKANTTYRLRAMLKTVDGSIGFLANGSDPNYNDAFDTNGEWEQIDLAISTGANPVSNFITFNKCDNGSTCTAAYIDNYEIYEVNNDGLYTLTANTGTLSPELSSDVTEYELIVEPGTASVTFSGTFHETASVEGLDEEVTLTDGEATATITVHAESGNDIVYTISITSISSDATLSNIEITEGTVLDPAFDSATTDYVAIVPEGVTSVTITPTKGYDAATMVMTINEVTSEDGVVDVTSGMATAIITVTAENGEDEMAYIIDFYVEDNSCYTPYYNDGRTNYVPDPNMDDISAYTSSWGNVGVAYGDEAYCGIRAGKVSGQEICWPNGGSITTPDIAWKASTAYRVRAMVKTVDGSFTVGMSNVFGDGKHLHITLDTSNEWEQIDSVFTTSETAITGLSYFNNCEGATGLTGYIDNWEIFEETSTGISKTDKSSVKVFPTVTSSVFNVEFSENPGMIKVYSLSGQLIKTVKATSSTETIQLTTNGIYLVEVESNGVTTILKVIKK</sequence>